<sequence length="188" mass="21222">MRNFDENPPTSKNHLDPLKFLDLSLRISVIPLSAASIWVTVTNKQDSSSYGKIDFTNLTGLEYMVCVNAISAGYGIVAVIFSWLRGLFTKAWFFFLSDQVVAYLMVTSAAAVIEILYLAYNGDKDVSWSEACSSYGRFCSRVKVALVLHALALLFFLVLSLISTYRVFSRYQPPYVASEDMEERRINH</sequence>
<evidence type="ECO:0000259" key="9">
    <source>
        <dbReference type="Pfam" id="PF04535"/>
    </source>
</evidence>
<accession>A0A1U8BGT4</accession>
<dbReference type="InterPro" id="IPR006459">
    <property type="entry name" value="CASP/CASPL"/>
</dbReference>
<keyword evidence="6 8" id="KW-1133">Transmembrane helix</keyword>
<organism evidence="10 11">
    <name type="scientific">Nelumbo nucifera</name>
    <name type="common">Sacred lotus</name>
    <dbReference type="NCBI Taxonomy" id="4432"/>
    <lineage>
        <taxon>Eukaryota</taxon>
        <taxon>Viridiplantae</taxon>
        <taxon>Streptophyta</taxon>
        <taxon>Embryophyta</taxon>
        <taxon>Tracheophyta</taxon>
        <taxon>Spermatophyta</taxon>
        <taxon>Magnoliopsida</taxon>
        <taxon>Proteales</taxon>
        <taxon>Nelumbonaceae</taxon>
        <taxon>Nelumbo</taxon>
    </lineage>
</organism>
<dbReference type="KEGG" id="nnu:104610948"/>
<dbReference type="PANTHER" id="PTHR33573:SF30">
    <property type="entry name" value="CASP-LIKE PROTEIN 2C1-RELATED"/>
    <property type="match status" value="1"/>
</dbReference>
<protein>
    <recommendedName>
        <fullName evidence="8">CASP-like protein</fullName>
    </recommendedName>
</protein>
<dbReference type="InParanoid" id="A0A1U8BGT4"/>
<dbReference type="RefSeq" id="XP_010276121.1">
    <property type="nucleotide sequence ID" value="XM_010277819.2"/>
</dbReference>
<evidence type="ECO:0000313" key="10">
    <source>
        <dbReference type="Proteomes" id="UP000189703"/>
    </source>
</evidence>
<dbReference type="eggNOG" id="ENOG502RY7Y">
    <property type="taxonomic scope" value="Eukaryota"/>
</dbReference>
<feature type="transmembrane region" description="Helical" evidence="8">
    <location>
        <begin position="20"/>
        <end position="41"/>
    </location>
</feature>
<dbReference type="Proteomes" id="UP000189703">
    <property type="component" value="Unplaced"/>
</dbReference>
<dbReference type="InterPro" id="IPR006702">
    <property type="entry name" value="CASP_dom"/>
</dbReference>
<evidence type="ECO:0000256" key="7">
    <source>
        <dbReference type="ARBA" id="ARBA00023136"/>
    </source>
</evidence>
<gene>
    <name evidence="11" type="primary">LOC104610948</name>
</gene>
<evidence type="ECO:0000256" key="8">
    <source>
        <dbReference type="RuleBase" id="RU361233"/>
    </source>
</evidence>
<dbReference type="NCBIfam" id="TIGR01569">
    <property type="entry name" value="A_tha_TIGR01569"/>
    <property type="match status" value="1"/>
</dbReference>
<keyword evidence="5 8" id="KW-0812">Transmembrane</keyword>
<evidence type="ECO:0000256" key="3">
    <source>
        <dbReference type="ARBA" id="ARBA00011489"/>
    </source>
</evidence>
<feature type="transmembrane region" description="Helical" evidence="8">
    <location>
        <begin position="61"/>
        <end position="88"/>
    </location>
</feature>
<evidence type="ECO:0000256" key="1">
    <source>
        <dbReference type="ARBA" id="ARBA00004651"/>
    </source>
</evidence>
<comment type="similarity">
    <text evidence="2 8">Belongs to the Casparian strip membrane proteins (CASP) family.</text>
</comment>
<keyword evidence="4 8" id="KW-1003">Cell membrane</keyword>
<proteinExistence type="inferred from homology"/>
<comment type="subcellular location">
    <subcellularLocation>
        <location evidence="1 8">Cell membrane</location>
        <topology evidence="1 8">Multi-pass membrane protein</topology>
    </subcellularLocation>
</comment>
<evidence type="ECO:0000256" key="5">
    <source>
        <dbReference type="ARBA" id="ARBA00022692"/>
    </source>
</evidence>
<dbReference type="AlphaFoldDB" id="A0A1U8BGT4"/>
<feature type="transmembrane region" description="Helical" evidence="8">
    <location>
        <begin position="100"/>
        <end position="120"/>
    </location>
</feature>
<dbReference type="GO" id="GO:0005886">
    <property type="term" value="C:plasma membrane"/>
    <property type="evidence" value="ECO:0007669"/>
    <property type="project" value="UniProtKB-SubCell"/>
</dbReference>
<evidence type="ECO:0000313" key="11">
    <source>
        <dbReference type="RefSeq" id="XP_010276121.1"/>
    </source>
</evidence>
<dbReference type="PANTHER" id="PTHR33573">
    <property type="entry name" value="CASP-LIKE PROTEIN 4A4"/>
    <property type="match status" value="1"/>
</dbReference>
<feature type="domain" description="Casparian strip membrane protein" evidence="9">
    <location>
        <begin position="17"/>
        <end position="155"/>
    </location>
</feature>
<reference evidence="11" key="1">
    <citation type="submission" date="2025-08" db="UniProtKB">
        <authorList>
            <consortium name="RefSeq"/>
        </authorList>
    </citation>
    <scope>IDENTIFICATION</scope>
</reference>
<evidence type="ECO:0000256" key="6">
    <source>
        <dbReference type="ARBA" id="ARBA00022989"/>
    </source>
</evidence>
<dbReference type="FunCoup" id="A0A1U8BGT4">
    <property type="interactions" value="892"/>
</dbReference>
<feature type="transmembrane region" description="Helical" evidence="8">
    <location>
        <begin position="144"/>
        <end position="162"/>
    </location>
</feature>
<keyword evidence="7 8" id="KW-0472">Membrane</keyword>
<evidence type="ECO:0000256" key="4">
    <source>
        <dbReference type="ARBA" id="ARBA00022475"/>
    </source>
</evidence>
<comment type="subunit">
    <text evidence="3 8">Homodimer and heterodimers.</text>
</comment>
<dbReference type="GeneID" id="104610948"/>
<keyword evidence="10" id="KW-1185">Reference proteome</keyword>
<dbReference type="OMA" id="FSMFEPP"/>
<name>A0A1U8BGT4_NELNU</name>
<evidence type="ECO:0000256" key="2">
    <source>
        <dbReference type="ARBA" id="ARBA00007651"/>
    </source>
</evidence>
<dbReference type="OrthoDB" id="755577at2759"/>
<dbReference type="Pfam" id="PF04535">
    <property type="entry name" value="CASP_dom"/>
    <property type="match status" value="1"/>
</dbReference>